<feature type="region of interest" description="Disordered" evidence="2">
    <location>
        <begin position="1634"/>
        <end position="1659"/>
    </location>
</feature>
<gene>
    <name evidence="4" type="primary">ANKRD31</name>
</gene>
<feature type="compositionally biased region" description="Basic and acidic residues" evidence="2">
    <location>
        <begin position="456"/>
        <end position="475"/>
    </location>
</feature>
<feature type="region of interest" description="Disordered" evidence="2">
    <location>
        <begin position="1398"/>
        <end position="1545"/>
    </location>
</feature>
<dbReference type="PANTHER" id="PTHR24176">
    <property type="entry name" value="ANKYRIN REPEAT DOMAIN-CONTAINING PROTEIN 31-RELATED"/>
    <property type="match status" value="1"/>
</dbReference>
<dbReference type="PROSITE" id="PS50297">
    <property type="entry name" value="ANK_REP_REGION"/>
    <property type="match status" value="6"/>
</dbReference>
<feature type="repeat" description="ANK" evidence="1">
    <location>
        <begin position="1049"/>
        <end position="1081"/>
    </location>
</feature>
<feature type="compositionally biased region" description="Polar residues" evidence="2">
    <location>
        <begin position="1146"/>
        <end position="1160"/>
    </location>
</feature>
<feature type="compositionally biased region" description="Polar residues" evidence="2">
    <location>
        <begin position="965"/>
        <end position="980"/>
    </location>
</feature>
<feature type="region of interest" description="Disordered" evidence="2">
    <location>
        <begin position="304"/>
        <end position="346"/>
    </location>
</feature>
<dbReference type="Pfam" id="PF12796">
    <property type="entry name" value="Ank_2"/>
    <property type="match status" value="2"/>
</dbReference>
<organism evidence="4 5">
    <name type="scientific">Ornithorhynchus anatinus</name>
    <name type="common">Duckbill platypus</name>
    <dbReference type="NCBI Taxonomy" id="9258"/>
    <lineage>
        <taxon>Eukaryota</taxon>
        <taxon>Metazoa</taxon>
        <taxon>Chordata</taxon>
        <taxon>Craniata</taxon>
        <taxon>Vertebrata</taxon>
        <taxon>Euteleostomi</taxon>
        <taxon>Mammalia</taxon>
        <taxon>Monotremata</taxon>
        <taxon>Ornithorhynchidae</taxon>
        <taxon>Ornithorhynchus</taxon>
    </lineage>
</organism>
<reference evidence="4 5" key="1">
    <citation type="journal article" date="2008" name="Nature">
        <title>Genome analysis of the platypus reveals unique signatures of evolution.</title>
        <authorList>
            <person name="Warren W.C."/>
            <person name="Hillier L.W."/>
            <person name="Marshall Graves J.A."/>
            <person name="Birney E."/>
            <person name="Ponting C.P."/>
            <person name="Grutzner F."/>
            <person name="Belov K."/>
            <person name="Miller W."/>
            <person name="Clarke L."/>
            <person name="Chinwalla A.T."/>
            <person name="Yang S.P."/>
            <person name="Heger A."/>
            <person name="Locke D.P."/>
            <person name="Miethke P."/>
            <person name="Waters P.D."/>
            <person name="Veyrunes F."/>
            <person name="Fulton L."/>
            <person name="Fulton B."/>
            <person name="Graves T."/>
            <person name="Wallis J."/>
            <person name="Puente X.S."/>
            <person name="Lopez-Otin C."/>
            <person name="Ordonez G.R."/>
            <person name="Eichler E.E."/>
            <person name="Chen L."/>
            <person name="Cheng Z."/>
            <person name="Deakin J.E."/>
            <person name="Alsop A."/>
            <person name="Thompson K."/>
            <person name="Kirby P."/>
            <person name="Papenfuss A.T."/>
            <person name="Wakefield M.J."/>
            <person name="Olender T."/>
            <person name="Lancet D."/>
            <person name="Huttley G.A."/>
            <person name="Smit A.F."/>
            <person name="Pask A."/>
            <person name="Temple-Smith P."/>
            <person name="Batzer M.A."/>
            <person name="Walker J.A."/>
            <person name="Konkel M.K."/>
            <person name="Harris R.S."/>
            <person name="Whittington C.M."/>
            <person name="Wong E.S."/>
            <person name="Gemmell N.J."/>
            <person name="Buschiazzo E."/>
            <person name="Vargas Jentzsch I.M."/>
            <person name="Merkel A."/>
            <person name="Schmitz J."/>
            <person name="Zemann A."/>
            <person name="Churakov G."/>
            <person name="Kriegs J.O."/>
            <person name="Brosius J."/>
            <person name="Murchison E.P."/>
            <person name="Sachidanandam R."/>
            <person name="Smith C."/>
            <person name="Hannon G.J."/>
            <person name="Tsend-Ayush E."/>
            <person name="McMillan D."/>
            <person name="Attenborough R."/>
            <person name="Rens W."/>
            <person name="Ferguson-Smith M."/>
            <person name="Lefevre C.M."/>
            <person name="Sharp J.A."/>
            <person name="Nicholas K.R."/>
            <person name="Ray D.A."/>
            <person name="Kube M."/>
            <person name="Reinhardt R."/>
            <person name="Pringle T.H."/>
            <person name="Taylor J."/>
            <person name="Jones R.C."/>
            <person name="Nixon B."/>
            <person name="Dacheux J.L."/>
            <person name="Niwa H."/>
            <person name="Sekita Y."/>
            <person name="Huang X."/>
            <person name="Stark A."/>
            <person name="Kheradpour P."/>
            <person name="Kellis M."/>
            <person name="Flicek P."/>
            <person name="Chen Y."/>
            <person name="Webber C."/>
            <person name="Hardison R."/>
            <person name="Nelson J."/>
            <person name="Hallsworth-Pepin K."/>
            <person name="Delehaunty K."/>
            <person name="Markovic C."/>
            <person name="Minx P."/>
            <person name="Feng Y."/>
            <person name="Kremitzki C."/>
            <person name="Mitreva M."/>
            <person name="Glasscock J."/>
            <person name="Wylie T."/>
            <person name="Wohldmann P."/>
            <person name="Thiru P."/>
            <person name="Nhan M.N."/>
            <person name="Pohl C.S."/>
            <person name="Smith S.M."/>
            <person name="Hou S."/>
            <person name="Nefedov M."/>
            <person name="de Jong P.J."/>
            <person name="Renfree M.B."/>
            <person name="Mardis E.R."/>
            <person name="Wilson R.K."/>
        </authorList>
    </citation>
    <scope>NUCLEOTIDE SEQUENCE [LARGE SCALE GENOMIC DNA]</scope>
    <source>
        <strain evidence="4 5">Glennie</strain>
    </source>
</reference>
<evidence type="ECO:0000259" key="3">
    <source>
        <dbReference type="Pfam" id="PF18755"/>
    </source>
</evidence>
<dbReference type="Pfam" id="PF18755">
    <property type="entry name" value="RAMA"/>
    <property type="match status" value="1"/>
</dbReference>
<feature type="repeat" description="ANK" evidence="1">
    <location>
        <begin position="556"/>
        <end position="588"/>
    </location>
</feature>
<feature type="compositionally biased region" description="Basic and acidic residues" evidence="2">
    <location>
        <begin position="839"/>
        <end position="852"/>
    </location>
</feature>
<proteinExistence type="predicted"/>
<dbReference type="InterPro" id="IPR036770">
    <property type="entry name" value="Ankyrin_rpt-contain_sf"/>
</dbReference>
<feature type="region of interest" description="Disordered" evidence="2">
    <location>
        <begin position="1100"/>
        <end position="1160"/>
    </location>
</feature>
<feature type="repeat" description="ANK" evidence="1">
    <location>
        <begin position="523"/>
        <end position="555"/>
    </location>
</feature>
<feature type="region of interest" description="Disordered" evidence="2">
    <location>
        <begin position="428"/>
        <end position="508"/>
    </location>
</feature>
<keyword evidence="1" id="KW-0040">ANK repeat</keyword>
<feature type="compositionally biased region" description="Basic and acidic residues" evidence="2">
    <location>
        <begin position="1529"/>
        <end position="1545"/>
    </location>
</feature>
<feature type="compositionally biased region" description="Basic and acidic residues" evidence="2">
    <location>
        <begin position="1401"/>
        <end position="1416"/>
    </location>
</feature>
<name>F7FXW5_ORNAN</name>
<feature type="compositionally biased region" description="Polar residues" evidence="2">
    <location>
        <begin position="1440"/>
        <end position="1449"/>
    </location>
</feature>
<dbReference type="Gene3D" id="1.25.40.20">
    <property type="entry name" value="Ankyrin repeat-containing domain"/>
    <property type="match status" value="2"/>
</dbReference>
<evidence type="ECO:0000256" key="2">
    <source>
        <dbReference type="SAM" id="MobiDB-lite"/>
    </source>
</evidence>
<dbReference type="PANTHER" id="PTHR24176:SF14">
    <property type="entry name" value="ANKYRIN REPEAT DOMAIN-CONTAINING PROTEIN 31"/>
    <property type="match status" value="1"/>
</dbReference>
<dbReference type="eggNOG" id="ENOG502QS0Y">
    <property type="taxonomic scope" value="Eukaryota"/>
</dbReference>
<dbReference type="FunCoup" id="F7FXW5">
    <property type="interactions" value="79"/>
</dbReference>
<feature type="region of interest" description="Disordered" evidence="2">
    <location>
        <begin position="384"/>
        <end position="404"/>
    </location>
</feature>
<dbReference type="HOGENOM" id="CLU_003348_0_0_1"/>
<reference evidence="4" key="2">
    <citation type="submission" date="2025-08" db="UniProtKB">
        <authorList>
            <consortium name="Ensembl"/>
        </authorList>
    </citation>
    <scope>IDENTIFICATION</scope>
    <source>
        <strain evidence="4">Glennie</strain>
    </source>
</reference>
<feature type="compositionally biased region" description="Basic and acidic residues" evidence="2">
    <location>
        <begin position="1282"/>
        <end position="1292"/>
    </location>
</feature>
<feature type="compositionally biased region" description="Polar residues" evidence="2">
    <location>
        <begin position="1506"/>
        <end position="1528"/>
    </location>
</feature>
<dbReference type="Proteomes" id="UP000002279">
    <property type="component" value="Chromosome 1"/>
</dbReference>
<dbReference type="KEGG" id="oaa:100082998"/>
<dbReference type="Ensembl" id="ENSOANT00000024867.3">
    <property type="protein sequence ID" value="ENSOANP00000024863.3"/>
    <property type="gene ID" value="ENSOANG00000020639.3"/>
</dbReference>
<feature type="region of interest" description="Disordered" evidence="2">
    <location>
        <begin position="1261"/>
        <end position="1292"/>
    </location>
</feature>
<sequence>MEEGGQASDGGDSDETVVSGSLLNSDLDEDELSLNRLTVAKASDFTFQFTFRPAIAGIYGEAPSPEAQYVDKEDPQEQMTSDLMKTHSLRRIETEQPQPLLLNGKNDMTQMVTFPPADFPPNSVVHVEESSSMGLNVGIPGFYQRAEMKETNWLHWIPGTPDRHSPYYNEENIISGSTTPICYRREEQETSLRRTLPSKPDPLRPIMLTWSARDFQEVDRSHKPMLSMGGSPELGMEKTPFKPRILAQEPPNQWRLLSETESPQLTSPSNHSLDCVEETLFSGTSESEKNDDLSAELQIVLKTLSDSGSEPTSQGAEKGSGLNSKSEPSCTQTDYRGTEIPNNNLEPECSVQSFEAVQQLAEAEAKDTSDKQVVLDSKTLDHQNVISCGEPSNEKNSDRNEISPGIVTATDSACTIRRSSRLKTLATRNAAKSMDGVNNRRVEDPQKPLPYGIRRRPTESLRTHDPVVRNERVREYSPSSQQSSSTRNSGEEIRRSKRIANKMAKEPPKKVMKLSNINRRDIYGDSLLHKAAERGDSDLVRECLKLGANVNRPNYAGWTALHEASVEGYYQTVHELLKRGADVNCKGMDGTTPIQDAVQMGHYEVAELLLQYGADPLLQDDNGECAVDLTEDPNFKRLLENYVVKSRRRQRAVQGNTSLDVDTSSQHKKLEPIQKGPIKGDSSRTTRQRNANVNRRIHMVLRPQKSSEPRRSRRLAQIKIKQSTNDKRNTGSRQTRTQEVRDHKADKTAHGKTTRSTSRRDKPVRESSITSMKEVISSSRRITRSATQKEHSHRNGCDISGLTDQSAKATKSDIGNETEANLVSGRKKKTCGNSSVQEMHFKSRDPSDRRGQVDFLDSESAASEKVLPQPGDDRVSGNIVGERNSEGCSRGRNRENHSGTYMYTRLQTQEKGVRMGQDLQETFLSQDLCSSGNVDEDSINWAPYNPTGQEVSGPSELGKEKSVGLPTQSAQETTTQGNKRNAQEENRLHSAAEKGDLTLAKALIKSGARVNQQDHAGRTVLHEASKRGFTEIIIELLKAGANVNSKDLDGISPLHDAVLGNHLKAAEILLRYRADPKQKDDNERSALDEATDEKMKMLLKSFGPHETRKSSNVGSTDPEGEETSNRSRKSQQCYCHGSTDVDRPSFSHQDQMRNTSPTHESISAILQDIAEKQENLLQFEIRTHEDSEQYSQKMLQIKGFLDDVLAKQKEERDDLAKRYRASKDSFKAGALKEQLTNLASRQKRLLVVAHKQREVSHKIQNFKAMKQASLRQQATNSGSLGDDDKQKPAAAERTKHPLAALLLLSPATSCSLGSGSETHLFSESRFLDQADSQSPNSWVREEETEEALGQEECSLNDKTAKRKAGGDSSEQTSTSHYPDVTEKGAVALEPVVFISQTKYSKQKENHLSEIAPKESESPDPSAKPRTLNISEATSEIVKKNSCQPTTAHSQAPACWNPPGSTSMKAASQEPPTERSERSSRSLPMHQRGPVGGREALLKTKPDHPKSTQVDGLANDSQKSFTPLSSSQPRKQESSNHRTERERRNVRIRDLMLQGKITPGEDVLEFKMQNLSYKASILPNGKVKDESGNIYISPIAWIKQLLGSNISVTWKYVWNKVTYLGKELSKYISEEVQKSVEPKLPPPSQPCPSVYTGSSSQSTSKPDITHILQLKEILLISNQELLPSQMMDQQWQFYVECEELTF</sequence>
<dbReference type="RefSeq" id="XP_028928974.1">
    <property type="nucleotide sequence ID" value="XM_029073141.2"/>
</dbReference>
<dbReference type="SMART" id="SM00248">
    <property type="entry name" value="ANK"/>
    <property type="match status" value="6"/>
</dbReference>
<dbReference type="PROSITE" id="PS50088">
    <property type="entry name" value="ANK_REPEAT"/>
    <property type="match status" value="6"/>
</dbReference>
<feature type="compositionally biased region" description="Basic and acidic residues" evidence="2">
    <location>
        <begin position="981"/>
        <end position="992"/>
    </location>
</feature>
<feature type="compositionally biased region" description="Polar residues" evidence="2">
    <location>
        <begin position="1269"/>
        <end position="1279"/>
    </location>
</feature>
<feature type="region of interest" description="Disordered" evidence="2">
    <location>
        <begin position="944"/>
        <end position="992"/>
    </location>
</feature>
<feature type="compositionally biased region" description="Basic and acidic residues" evidence="2">
    <location>
        <begin position="787"/>
        <end position="796"/>
    </location>
</feature>
<dbReference type="GeneID" id="100082998"/>
<feature type="compositionally biased region" description="Low complexity" evidence="2">
    <location>
        <begin position="1646"/>
        <end position="1659"/>
    </location>
</feature>
<dbReference type="InterPro" id="IPR040843">
    <property type="entry name" value="RAMA"/>
</dbReference>
<feature type="compositionally biased region" description="Polar residues" evidence="2">
    <location>
        <begin position="802"/>
        <end position="821"/>
    </location>
</feature>
<dbReference type="InterPro" id="IPR002110">
    <property type="entry name" value="Ankyrin_rpt"/>
</dbReference>
<keyword evidence="5" id="KW-1185">Reference proteome</keyword>
<dbReference type="Pfam" id="PF00023">
    <property type="entry name" value="Ank"/>
    <property type="match status" value="1"/>
</dbReference>
<evidence type="ECO:0000313" key="4">
    <source>
        <dbReference type="Ensembl" id="ENSOANP00000024863.3"/>
    </source>
</evidence>
<feature type="repeat" description="ANK" evidence="1">
    <location>
        <begin position="1016"/>
        <end position="1048"/>
    </location>
</feature>
<feature type="repeat" description="ANK" evidence="1">
    <location>
        <begin position="983"/>
        <end position="1015"/>
    </location>
</feature>
<feature type="compositionally biased region" description="Basic and acidic residues" evidence="2">
    <location>
        <begin position="1495"/>
        <end position="1505"/>
    </location>
</feature>
<accession>F7FXW5</accession>
<dbReference type="SUPFAM" id="SSF48403">
    <property type="entry name" value="Ankyrin repeat"/>
    <property type="match status" value="1"/>
</dbReference>
<feature type="compositionally biased region" description="Polar residues" evidence="2">
    <location>
        <begin position="683"/>
        <end position="693"/>
    </location>
</feature>
<reference evidence="4" key="3">
    <citation type="submission" date="2025-09" db="UniProtKB">
        <authorList>
            <consortium name="Ensembl"/>
        </authorList>
    </citation>
    <scope>IDENTIFICATION</scope>
    <source>
        <strain evidence="4">Glennie</strain>
    </source>
</reference>
<feature type="compositionally biased region" description="Basic and acidic residues" evidence="2">
    <location>
        <begin position="736"/>
        <end position="749"/>
    </location>
</feature>
<feature type="region of interest" description="Disordered" evidence="2">
    <location>
        <begin position="1"/>
        <end position="25"/>
    </location>
</feature>
<dbReference type="CTD" id="256006"/>
<dbReference type="InterPro" id="IPR042334">
    <property type="entry name" value="ANKRD31"/>
</dbReference>
<evidence type="ECO:0000313" key="5">
    <source>
        <dbReference type="Proteomes" id="UP000002279"/>
    </source>
</evidence>
<dbReference type="OMA" id="MPTNSQE"/>
<dbReference type="GeneTree" id="ENSGT00940000162618"/>
<feature type="domain" description="RAMA" evidence="3">
    <location>
        <begin position="1529"/>
        <end position="1628"/>
    </location>
</feature>
<dbReference type="STRING" id="9258.ENSOANP00000024863"/>
<feature type="compositionally biased region" description="Polar residues" evidence="2">
    <location>
        <begin position="653"/>
        <end position="664"/>
    </location>
</feature>
<evidence type="ECO:0000256" key="1">
    <source>
        <dbReference type="PROSITE-ProRule" id="PRU00023"/>
    </source>
</evidence>
<feature type="region of interest" description="Disordered" evidence="2">
    <location>
        <begin position="1326"/>
        <end position="1385"/>
    </location>
</feature>
<protein>
    <submittedName>
        <fullName evidence="4">Ankyrin repeat domain 31</fullName>
    </submittedName>
</protein>
<dbReference type="Bgee" id="ENSOANG00000020639">
    <property type="expression patterns" value="Expressed in testis and 5 other cell types or tissues"/>
</dbReference>
<dbReference type="OrthoDB" id="2384350at2759"/>
<feature type="region of interest" description="Disordered" evidence="2">
    <location>
        <begin position="647"/>
        <end position="899"/>
    </location>
</feature>
<feature type="compositionally biased region" description="Basic and acidic residues" evidence="2">
    <location>
        <begin position="392"/>
        <end position="401"/>
    </location>
</feature>
<dbReference type="InParanoid" id="F7FXW5"/>
<feature type="repeat" description="ANK" evidence="1">
    <location>
        <begin position="589"/>
        <end position="621"/>
    </location>
</feature>